<dbReference type="Proteomes" id="UP000016462">
    <property type="component" value="Unassembled WGS sequence"/>
</dbReference>
<dbReference type="InterPro" id="IPR036388">
    <property type="entry name" value="WH-like_DNA-bd_sf"/>
</dbReference>
<accession>U1MMC3</accession>
<dbReference type="AlphaFoldDB" id="U1MMC3"/>
<protein>
    <recommendedName>
        <fullName evidence="1">Lactose phosphotransferase system repressor</fullName>
    </recommendedName>
</protein>
<dbReference type="Gene3D" id="3.40.50.1360">
    <property type="match status" value="1"/>
</dbReference>
<dbReference type="PANTHER" id="PTHR30363:SF4">
    <property type="entry name" value="GLYCEROL-3-PHOSPHATE REGULON REPRESSOR"/>
    <property type="match status" value="1"/>
</dbReference>
<proteinExistence type="predicted"/>
<dbReference type="GO" id="GO:0003700">
    <property type="term" value="F:DNA-binding transcription factor activity"/>
    <property type="evidence" value="ECO:0007669"/>
    <property type="project" value="InterPro"/>
</dbReference>
<gene>
    <name evidence="8" type="ORF">L332_00990</name>
</gene>
<dbReference type="InterPro" id="IPR014036">
    <property type="entry name" value="DeoR-like_C"/>
</dbReference>
<dbReference type="SMART" id="SM00420">
    <property type="entry name" value="HTH_DEOR"/>
    <property type="match status" value="1"/>
</dbReference>
<evidence type="ECO:0000256" key="3">
    <source>
        <dbReference type="ARBA" id="ARBA00023015"/>
    </source>
</evidence>
<comment type="function">
    <text evidence="6">Repressor of the lactose catabolism operon. Galactose-6-phosphate is the inducer.</text>
</comment>
<dbReference type="SMART" id="SM01134">
    <property type="entry name" value="DeoRC"/>
    <property type="match status" value="1"/>
</dbReference>
<keyword evidence="2" id="KW-0678">Repressor</keyword>
<dbReference type="SUPFAM" id="SSF100950">
    <property type="entry name" value="NagB/RpiA/CoA transferase-like"/>
    <property type="match status" value="1"/>
</dbReference>
<dbReference type="InterPro" id="IPR037171">
    <property type="entry name" value="NagB/RpiA_transferase-like"/>
</dbReference>
<dbReference type="PRINTS" id="PR00037">
    <property type="entry name" value="HTHLACR"/>
</dbReference>
<keyword evidence="4" id="KW-0238">DNA-binding</keyword>
<comment type="caution">
    <text evidence="8">The sequence shown here is derived from an EMBL/GenBank/DDBJ whole genome shotgun (WGS) entry which is preliminary data.</text>
</comment>
<evidence type="ECO:0000256" key="6">
    <source>
        <dbReference type="ARBA" id="ARBA00024937"/>
    </source>
</evidence>
<dbReference type="SUPFAM" id="SSF46785">
    <property type="entry name" value="Winged helix' DNA-binding domain"/>
    <property type="match status" value="1"/>
</dbReference>
<dbReference type="Pfam" id="PF08220">
    <property type="entry name" value="HTH_DeoR"/>
    <property type="match status" value="1"/>
</dbReference>
<dbReference type="GO" id="GO:0003677">
    <property type="term" value="F:DNA binding"/>
    <property type="evidence" value="ECO:0007669"/>
    <property type="project" value="UniProtKB-KW"/>
</dbReference>
<dbReference type="Pfam" id="PF00455">
    <property type="entry name" value="DeoRC"/>
    <property type="match status" value="1"/>
</dbReference>
<dbReference type="InterPro" id="IPR001034">
    <property type="entry name" value="DeoR_HTH"/>
</dbReference>
<keyword evidence="9" id="KW-1185">Reference proteome</keyword>
<keyword evidence="3" id="KW-0805">Transcription regulation</keyword>
<organism evidence="8 9">
    <name type="scientific">Agrococcus pavilionensis RW1</name>
    <dbReference type="NCBI Taxonomy" id="1330458"/>
    <lineage>
        <taxon>Bacteria</taxon>
        <taxon>Bacillati</taxon>
        <taxon>Actinomycetota</taxon>
        <taxon>Actinomycetes</taxon>
        <taxon>Micrococcales</taxon>
        <taxon>Microbacteriaceae</taxon>
        <taxon>Agrococcus</taxon>
    </lineage>
</organism>
<evidence type="ECO:0000256" key="4">
    <source>
        <dbReference type="ARBA" id="ARBA00023125"/>
    </source>
</evidence>
<evidence type="ECO:0000313" key="8">
    <source>
        <dbReference type="EMBL" id="ERG63036.1"/>
    </source>
</evidence>
<evidence type="ECO:0000313" key="9">
    <source>
        <dbReference type="Proteomes" id="UP000016462"/>
    </source>
</evidence>
<evidence type="ECO:0000256" key="1">
    <source>
        <dbReference type="ARBA" id="ARBA00021390"/>
    </source>
</evidence>
<dbReference type="PROSITE" id="PS51000">
    <property type="entry name" value="HTH_DEOR_2"/>
    <property type="match status" value="1"/>
</dbReference>
<sequence length="265" mass="27260">MEASMLVPERRDRIAARLDIDGRVLVTELARDLGITTETVRRDLDALEQAGIARRVHGGAVSAARSSLVETAVGARQSAHADAKRRIARLASERLIALAPTSVLLDAGTTTAALAAELVATWPRAAGPRLVVATHSPAIAQTLAAHPSIEVHAIGGRIRAVTGAAVGAQTVLSISALRPDLVVLGTNALDHDGASTPDPDEAAVKSAIVAAGRRVALLADSSKLGEASLVRFAPLDAIDVLLTDTEPARELAAALDAASTEVHVA</sequence>
<evidence type="ECO:0000256" key="2">
    <source>
        <dbReference type="ARBA" id="ARBA00022491"/>
    </source>
</evidence>
<feature type="domain" description="HTH deoR-type" evidence="7">
    <location>
        <begin position="7"/>
        <end position="62"/>
    </location>
</feature>
<evidence type="ECO:0000256" key="5">
    <source>
        <dbReference type="ARBA" id="ARBA00023163"/>
    </source>
</evidence>
<evidence type="ECO:0000259" key="7">
    <source>
        <dbReference type="PROSITE" id="PS51000"/>
    </source>
</evidence>
<dbReference type="InterPro" id="IPR036390">
    <property type="entry name" value="WH_DNA-bd_sf"/>
</dbReference>
<dbReference type="InterPro" id="IPR050313">
    <property type="entry name" value="Carb_Metab_HTH_regulators"/>
</dbReference>
<name>U1MMC3_9MICO</name>
<dbReference type="PROSITE" id="PS00894">
    <property type="entry name" value="HTH_DEOR_1"/>
    <property type="match status" value="1"/>
</dbReference>
<dbReference type="PANTHER" id="PTHR30363">
    <property type="entry name" value="HTH-TYPE TRANSCRIPTIONAL REGULATOR SRLR-RELATED"/>
    <property type="match status" value="1"/>
</dbReference>
<dbReference type="RefSeq" id="WP_021065144.1">
    <property type="nucleotide sequence ID" value="NZ_ASHR01000042.1"/>
</dbReference>
<dbReference type="Gene3D" id="1.10.10.10">
    <property type="entry name" value="Winged helix-like DNA-binding domain superfamily/Winged helix DNA-binding domain"/>
    <property type="match status" value="1"/>
</dbReference>
<dbReference type="InterPro" id="IPR018356">
    <property type="entry name" value="Tscrpt_reg_HTH_DeoR_CS"/>
</dbReference>
<keyword evidence="5" id="KW-0804">Transcription</keyword>
<dbReference type="EMBL" id="ASHR01000042">
    <property type="protein sequence ID" value="ERG63036.1"/>
    <property type="molecule type" value="Genomic_DNA"/>
</dbReference>
<reference evidence="8 9" key="1">
    <citation type="journal article" date="2013" name="Genome Announc.">
        <title>First draft genome sequence from a member of the genus agrococcus, isolated from modern microbialites.</title>
        <authorList>
            <person name="White R.A.III."/>
            <person name="Grassa C.J."/>
            <person name="Suttle C.A."/>
        </authorList>
    </citation>
    <scope>NUCLEOTIDE SEQUENCE [LARGE SCALE GENOMIC DNA]</scope>
    <source>
        <strain evidence="8 9">RW1</strain>
    </source>
</reference>